<protein>
    <submittedName>
        <fullName evidence="1">Uncharacterized protein</fullName>
    </submittedName>
</protein>
<gene>
    <name evidence="1" type="ORF">UXM345_LOCUS26627</name>
</gene>
<organism evidence="1 2">
    <name type="scientific">Rotaria magnacalcarata</name>
    <dbReference type="NCBI Taxonomy" id="392030"/>
    <lineage>
        <taxon>Eukaryota</taxon>
        <taxon>Metazoa</taxon>
        <taxon>Spiralia</taxon>
        <taxon>Gnathifera</taxon>
        <taxon>Rotifera</taxon>
        <taxon>Eurotatoria</taxon>
        <taxon>Bdelloidea</taxon>
        <taxon>Philodinida</taxon>
        <taxon>Philodinidae</taxon>
        <taxon>Rotaria</taxon>
    </lineage>
</organism>
<sequence>MNHQGTSSIMTLKSDEFFDDYDTSCHPSQFSNVSATDILVNNMKRQFCQINLNENESDKTNLLFDQYIHHYQNIFQNIICKCVSTVSGNQAPYHSCLSPNLIFNNNTDLARYFTILNYLKDFNIYTNTRMNMQQKVLQNLKYLPKFESMASRKIYYINRTTTWDTITKLIKLAKETNIFVMEIKYGYKDTYPALIQILSPYKMQFFVVFVETKHLP</sequence>
<dbReference type="EMBL" id="CAJOBF010005488">
    <property type="protein sequence ID" value="CAF4177087.1"/>
    <property type="molecule type" value="Genomic_DNA"/>
</dbReference>
<reference evidence="1" key="1">
    <citation type="submission" date="2021-02" db="EMBL/GenBank/DDBJ databases">
        <authorList>
            <person name="Nowell W R."/>
        </authorList>
    </citation>
    <scope>NUCLEOTIDE SEQUENCE</scope>
</reference>
<proteinExistence type="predicted"/>
<evidence type="ECO:0000313" key="1">
    <source>
        <dbReference type="EMBL" id="CAF4177087.1"/>
    </source>
</evidence>
<accession>A0A819ZX46</accession>
<dbReference type="AlphaFoldDB" id="A0A819ZX46"/>
<name>A0A819ZX46_9BILA</name>
<comment type="caution">
    <text evidence="1">The sequence shown here is derived from an EMBL/GenBank/DDBJ whole genome shotgun (WGS) entry which is preliminary data.</text>
</comment>
<dbReference type="Proteomes" id="UP000663842">
    <property type="component" value="Unassembled WGS sequence"/>
</dbReference>
<evidence type="ECO:0000313" key="2">
    <source>
        <dbReference type="Proteomes" id="UP000663842"/>
    </source>
</evidence>